<accession>A0A1M5YF78</accession>
<organism evidence="1 2">
    <name type="scientific">Sporanaerobacter acetigenes DSM 13106</name>
    <dbReference type="NCBI Taxonomy" id="1123281"/>
    <lineage>
        <taxon>Bacteria</taxon>
        <taxon>Bacillati</taxon>
        <taxon>Bacillota</taxon>
        <taxon>Tissierellia</taxon>
        <taxon>Tissierellales</taxon>
        <taxon>Sporanaerobacteraceae</taxon>
        <taxon>Sporanaerobacter</taxon>
    </lineage>
</organism>
<dbReference type="EMBL" id="FQXR01000011">
    <property type="protein sequence ID" value="SHI10687.1"/>
    <property type="molecule type" value="Genomic_DNA"/>
</dbReference>
<keyword evidence="2" id="KW-1185">Reference proteome</keyword>
<dbReference type="InterPro" id="IPR003787">
    <property type="entry name" value="Sulphur_relay_DsrE/F-like"/>
</dbReference>
<dbReference type="PANTHER" id="PTHR37691">
    <property type="entry name" value="BLR3518 PROTEIN"/>
    <property type="match status" value="1"/>
</dbReference>
<evidence type="ECO:0000313" key="1">
    <source>
        <dbReference type="EMBL" id="SHI10687.1"/>
    </source>
</evidence>
<dbReference type="RefSeq" id="WP_233242617.1">
    <property type="nucleotide sequence ID" value="NZ_FQXR01000011.1"/>
</dbReference>
<gene>
    <name evidence="1" type="ORF">SAMN02745180_02159</name>
</gene>
<dbReference type="SUPFAM" id="SSF75169">
    <property type="entry name" value="DsrEFH-like"/>
    <property type="match status" value="1"/>
</dbReference>
<dbReference type="AlphaFoldDB" id="A0A1M5YF78"/>
<dbReference type="PANTHER" id="PTHR37691:SF1">
    <property type="entry name" value="BLR3518 PROTEIN"/>
    <property type="match status" value="1"/>
</dbReference>
<protein>
    <submittedName>
        <fullName evidence="1">Uncharacterized protein</fullName>
    </submittedName>
</protein>
<dbReference type="Gene3D" id="3.40.1260.10">
    <property type="entry name" value="DsrEFH-like"/>
    <property type="match status" value="1"/>
</dbReference>
<dbReference type="STRING" id="1123281.SAMN02745180_02159"/>
<name>A0A1M5YF78_9FIRM</name>
<sequence>MEKMKVIFHIDEMEKWSLTLINVRNLLRDSEEEVEIEVLANSSAVKGFTPDFELAHVITKQNGKGVKFGACKNALEACDLGESDILEFVRVVPNSMVELIQKQREGFAYIRP</sequence>
<evidence type="ECO:0000313" key="2">
    <source>
        <dbReference type="Proteomes" id="UP000184389"/>
    </source>
</evidence>
<proteinExistence type="predicted"/>
<reference evidence="1 2" key="1">
    <citation type="submission" date="2016-11" db="EMBL/GenBank/DDBJ databases">
        <authorList>
            <person name="Jaros S."/>
            <person name="Januszkiewicz K."/>
            <person name="Wedrychowicz H."/>
        </authorList>
    </citation>
    <scope>NUCLEOTIDE SEQUENCE [LARGE SCALE GENOMIC DNA]</scope>
    <source>
        <strain evidence="1 2">DSM 13106</strain>
    </source>
</reference>
<dbReference type="InterPro" id="IPR027396">
    <property type="entry name" value="DsrEFH-like"/>
</dbReference>
<dbReference type="Proteomes" id="UP000184389">
    <property type="component" value="Unassembled WGS sequence"/>
</dbReference>
<dbReference type="Pfam" id="PF02635">
    <property type="entry name" value="DsrE"/>
    <property type="match status" value="1"/>
</dbReference>